<dbReference type="PANTHER" id="PTHR30111">
    <property type="entry name" value="33 KDA CHAPERONIN"/>
    <property type="match status" value="1"/>
</dbReference>
<evidence type="ECO:0000256" key="2">
    <source>
        <dbReference type="ARBA" id="ARBA00022833"/>
    </source>
</evidence>
<keyword evidence="5" id="KW-0676">Redox-active center</keyword>
<proteinExistence type="predicted"/>
<reference evidence="7 8" key="1">
    <citation type="submission" date="2020-08" db="EMBL/GenBank/DDBJ databases">
        <title>Genomic Encyclopedia of Type Strains, Phase IV (KMG-IV): sequencing the most valuable type-strain genomes for metagenomic binning, comparative biology and taxonomic classification.</title>
        <authorList>
            <person name="Goeker M."/>
        </authorList>
    </citation>
    <scope>NUCLEOTIDE SEQUENCE [LARGE SCALE GENOMIC DNA]</scope>
    <source>
        <strain evidence="7 8">DSM 101465</strain>
    </source>
</reference>
<dbReference type="InterPro" id="IPR016153">
    <property type="entry name" value="Heat_shock_Hsp33_N"/>
</dbReference>
<keyword evidence="3" id="KW-1015">Disulfide bond</keyword>
<evidence type="ECO:0000313" key="7">
    <source>
        <dbReference type="EMBL" id="MBB6169133.1"/>
    </source>
</evidence>
<dbReference type="Gene3D" id="3.55.30.10">
    <property type="entry name" value="Hsp33 domain"/>
    <property type="match status" value="1"/>
</dbReference>
<dbReference type="SUPFAM" id="SSF118352">
    <property type="entry name" value="HSP33 redox switch-like"/>
    <property type="match status" value="1"/>
</dbReference>
<dbReference type="CDD" id="cd00498">
    <property type="entry name" value="Hsp33"/>
    <property type="match status" value="1"/>
</dbReference>
<dbReference type="Gene3D" id="3.90.1280.10">
    <property type="entry name" value="HSP33 redox switch-like"/>
    <property type="match status" value="1"/>
</dbReference>
<dbReference type="Gene3D" id="1.10.287.480">
    <property type="entry name" value="helix hairpin bin"/>
    <property type="match status" value="1"/>
</dbReference>
<dbReference type="PANTHER" id="PTHR30111:SF1">
    <property type="entry name" value="33 KDA CHAPERONIN"/>
    <property type="match status" value="1"/>
</dbReference>
<dbReference type="GO" id="GO:0044183">
    <property type="term" value="F:protein folding chaperone"/>
    <property type="evidence" value="ECO:0007669"/>
    <property type="project" value="TreeGrafter"/>
</dbReference>
<comment type="caution">
    <text evidence="7">The sequence shown here is derived from an EMBL/GenBank/DDBJ whole genome shotgun (WGS) entry which is preliminary data.</text>
</comment>
<dbReference type="AlphaFoldDB" id="A0A841KIB2"/>
<keyword evidence="8" id="KW-1185">Reference proteome</keyword>
<sequence>MMDAAVTPAGDDRVLPFAVEALDVRGRVASLGPSIDTIIARHAYPAPVSRVVGEAVVLTALLGSALKLDGRFQLQTRTDGPINMIVVDFDAPGRLRACARFDAARVEAAMAAGETTTGELLGHGHLALTIDQGGTMTRYQGVVALEGQSLEEAAHQYFRQSEQIPTLVRLAVGEAMGGGDHAWRAGGLMVQFLPRSSERMRREDLNPGDAPEGYEPAAGPGEDDAWTEAKFLVATVEDHELLDPTLTREQLLYRLFHERGVRVFEPLPVEESCRCSSDRILAMLKGFSPEDRADMVGDNGRIGITCEFCSRHYDIDPADVAAAADAG</sequence>
<evidence type="ECO:0000256" key="1">
    <source>
        <dbReference type="ARBA" id="ARBA00022490"/>
    </source>
</evidence>
<gene>
    <name evidence="7" type="ORF">HNQ73_002770</name>
</gene>
<keyword evidence="2" id="KW-0862">Zinc</keyword>
<organism evidence="7 8">
    <name type="scientific">Chelatococcus composti</name>
    <dbReference type="NCBI Taxonomy" id="1743235"/>
    <lineage>
        <taxon>Bacteria</taxon>
        <taxon>Pseudomonadati</taxon>
        <taxon>Pseudomonadota</taxon>
        <taxon>Alphaproteobacteria</taxon>
        <taxon>Hyphomicrobiales</taxon>
        <taxon>Chelatococcaceae</taxon>
        <taxon>Chelatococcus</taxon>
    </lineage>
</organism>
<dbReference type="SUPFAM" id="SSF64397">
    <property type="entry name" value="Hsp33 domain"/>
    <property type="match status" value="1"/>
</dbReference>
<dbReference type="NCBIfam" id="NF002386">
    <property type="entry name" value="PRK01402.1"/>
    <property type="match status" value="1"/>
</dbReference>
<name>A0A841KIB2_9HYPH</name>
<dbReference type="PIRSF" id="PIRSF005261">
    <property type="entry name" value="Heat_shock_Hsp33"/>
    <property type="match status" value="1"/>
</dbReference>
<dbReference type="GO" id="GO:0005737">
    <property type="term" value="C:cytoplasm"/>
    <property type="evidence" value="ECO:0007669"/>
    <property type="project" value="InterPro"/>
</dbReference>
<dbReference type="Proteomes" id="UP000588017">
    <property type="component" value="Unassembled WGS sequence"/>
</dbReference>
<dbReference type="InterPro" id="IPR016154">
    <property type="entry name" value="Heat_shock_Hsp33_C"/>
</dbReference>
<accession>A0A841KIB2</accession>
<dbReference type="GO" id="GO:0042026">
    <property type="term" value="P:protein refolding"/>
    <property type="evidence" value="ECO:0007669"/>
    <property type="project" value="TreeGrafter"/>
</dbReference>
<evidence type="ECO:0000256" key="5">
    <source>
        <dbReference type="ARBA" id="ARBA00023284"/>
    </source>
</evidence>
<protein>
    <submittedName>
        <fullName evidence="7">Molecular chaperone Hsp33</fullName>
    </submittedName>
</protein>
<dbReference type="InterPro" id="IPR023212">
    <property type="entry name" value="Hsp33_helix_hairpin_bin_dom_sf"/>
</dbReference>
<dbReference type="Pfam" id="PF01430">
    <property type="entry name" value="HSP33"/>
    <property type="match status" value="1"/>
</dbReference>
<dbReference type="EMBL" id="JACHEH010000006">
    <property type="protein sequence ID" value="MBB6169133.1"/>
    <property type="molecule type" value="Genomic_DNA"/>
</dbReference>
<keyword evidence="4" id="KW-0143">Chaperone</keyword>
<evidence type="ECO:0000256" key="4">
    <source>
        <dbReference type="ARBA" id="ARBA00023186"/>
    </source>
</evidence>
<evidence type="ECO:0000256" key="3">
    <source>
        <dbReference type="ARBA" id="ARBA00023157"/>
    </source>
</evidence>
<evidence type="ECO:0000313" key="8">
    <source>
        <dbReference type="Proteomes" id="UP000588017"/>
    </source>
</evidence>
<dbReference type="GO" id="GO:0051082">
    <property type="term" value="F:unfolded protein binding"/>
    <property type="evidence" value="ECO:0007669"/>
    <property type="project" value="InterPro"/>
</dbReference>
<evidence type="ECO:0000256" key="6">
    <source>
        <dbReference type="SAM" id="MobiDB-lite"/>
    </source>
</evidence>
<dbReference type="InterPro" id="IPR000397">
    <property type="entry name" value="Heat_shock_Hsp33"/>
</dbReference>
<feature type="region of interest" description="Disordered" evidence="6">
    <location>
        <begin position="199"/>
        <end position="220"/>
    </location>
</feature>
<keyword evidence="1" id="KW-0963">Cytoplasm</keyword>